<keyword evidence="1" id="KW-1133">Transmembrane helix</keyword>
<dbReference type="EMBL" id="LHUR01000010">
    <property type="protein sequence ID" value="KOA21221.1"/>
    <property type="molecule type" value="Genomic_DNA"/>
</dbReference>
<feature type="transmembrane region" description="Helical" evidence="1">
    <location>
        <begin position="12"/>
        <end position="29"/>
    </location>
</feature>
<organism evidence="3 4">
    <name type="scientific">Clostridium homopropionicum DSM 5847</name>
    <dbReference type="NCBI Taxonomy" id="1121318"/>
    <lineage>
        <taxon>Bacteria</taxon>
        <taxon>Bacillati</taxon>
        <taxon>Bacillota</taxon>
        <taxon>Clostridia</taxon>
        <taxon>Eubacteriales</taxon>
        <taxon>Clostridiaceae</taxon>
        <taxon>Clostridium</taxon>
    </lineage>
</organism>
<dbReference type="Proteomes" id="UP000037043">
    <property type="component" value="Unassembled WGS sequence"/>
</dbReference>
<name>A0A0L6ZE21_9CLOT</name>
<dbReference type="Pfam" id="PF10882">
    <property type="entry name" value="bPH_5"/>
    <property type="match status" value="1"/>
</dbReference>
<feature type="transmembrane region" description="Helical" evidence="1">
    <location>
        <begin position="35"/>
        <end position="58"/>
    </location>
</feature>
<proteinExistence type="predicted"/>
<evidence type="ECO:0000256" key="1">
    <source>
        <dbReference type="SAM" id="Phobius"/>
    </source>
</evidence>
<evidence type="ECO:0000313" key="3">
    <source>
        <dbReference type="EMBL" id="KOA21221.1"/>
    </source>
</evidence>
<keyword evidence="1" id="KW-0812">Transmembrane</keyword>
<dbReference type="InterPro" id="IPR027783">
    <property type="entry name" value="Bacterial_PH-related"/>
</dbReference>
<feature type="domain" description="Bacterial Pleckstrin homology" evidence="2">
    <location>
        <begin position="64"/>
        <end position="163"/>
    </location>
</feature>
<dbReference type="PATRIC" id="fig|1121318.3.peg.356"/>
<accession>A0A0L6ZE21</accession>
<protein>
    <recommendedName>
        <fullName evidence="2">Bacterial Pleckstrin homology domain-containing protein</fullName>
    </recommendedName>
</protein>
<dbReference type="RefSeq" id="WP_052219952.1">
    <property type="nucleotide sequence ID" value="NZ_LHUR01000010.1"/>
</dbReference>
<feature type="transmembrane region" description="Helical" evidence="1">
    <location>
        <begin position="241"/>
        <end position="260"/>
    </location>
</feature>
<reference evidence="4" key="1">
    <citation type="submission" date="2015-08" db="EMBL/GenBank/DDBJ databases">
        <title>Genome sequence of the strict anaerobe Clostridium homopropionicum LuHBu1 (DSM 5847T).</title>
        <authorList>
            <person name="Poehlein A."/>
            <person name="Beck M."/>
            <person name="Schiel-Bengelsdorf B."/>
            <person name="Bengelsdorf F.R."/>
            <person name="Daniel R."/>
            <person name="Duerre P."/>
        </authorList>
    </citation>
    <scope>NUCLEOTIDE SEQUENCE [LARGE SCALE GENOMIC DNA]</scope>
    <source>
        <strain evidence="4">DSM 5847</strain>
    </source>
</reference>
<keyword evidence="1" id="KW-0472">Membrane</keyword>
<keyword evidence="4" id="KW-1185">Reference proteome</keyword>
<dbReference type="STRING" id="36844.SAMN04488501_10797"/>
<evidence type="ECO:0000259" key="2">
    <source>
        <dbReference type="Pfam" id="PF10882"/>
    </source>
</evidence>
<evidence type="ECO:0000313" key="4">
    <source>
        <dbReference type="Proteomes" id="UP000037043"/>
    </source>
</evidence>
<sequence length="296" mass="33996">MEIFRASKGIGHFFVVLLIIVSNLGILLLSKLIDLYVILSLIKIFLIVFNIYAIYYFLLAISLKYKIDDESLSIIGIWGLKKVIIPFNKIEAYKSSLGILNGVKLSGIGKNKFAFGRYVLDKIGTTRMFVTNNQTVVYLKAEEINFGVSPEEMERFTKALEKKNIPKVDWENVKKKEVSLHKDRRFMLPFILVSIIIVLQTLIPLILYIKGLLPNEIPLSFNDQFQPLKMGTARQFASKQTTYGVLNMAILLCMYYAAHFHAKYDRKTAQTYIYVSLAVSSVFFLMLIKTIFRFVI</sequence>
<dbReference type="AlphaFoldDB" id="A0A0L6ZE21"/>
<feature type="transmembrane region" description="Helical" evidence="1">
    <location>
        <begin position="186"/>
        <end position="209"/>
    </location>
</feature>
<comment type="caution">
    <text evidence="3">The sequence shown here is derived from an EMBL/GenBank/DDBJ whole genome shotgun (WGS) entry which is preliminary data.</text>
</comment>
<gene>
    <name evidence="3" type="ORF">CLHOM_03510</name>
</gene>
<feature type="transmembrane region" description="Helical" evidence="1">
    <location>
        <begin position="272"/>
        <end position="292"/>
    </location>
</feature>